<dbReference type="eggNOG" id="COG3540">
    <property type="taxonomic scope" value="Bacteria"/>
</dbReference>
<dbReference type="InterPro" id="IPR052900">
    <property type="entry name" value="Phospholipid_Metab_Enz"/>
</dbReference>
<organism evidence="2 3">
    <name type="scientific">Pseudomonas taeanensis MS-3</name>
    <dbReference type="NCBI Taxonomy" id="1395571"/>
    <lineage>
        <taxon>Bacteria</taxon>
        <taxon>Pseudomonadati</taxon>
        <taxon>Pseudomonadota</taxon>
        <taxon>Gammaproteobacteria</taxon>
        <taxon>Pseudomonadales</taxon>
        <taxon>Pseudomonadaceae</taxon>
        <taxon>Pseudomonas</taxon>
    </lineage>
</organism>
<dbReference type="InterPro" id="IPR018946">
    <property type="entry name" value="PhoD-like_MPP"/>
</dbReference>
<dbReference type="CDD" id="cd07389">
    <property type="entry name" value="MPP_PhoD"/>
    <property type="match status" value="1"/>
</dbReference>
<dbReference type="InterPro" id="IPR029052">
    <property type="entry name" value="Metallo-depent_PP-like"/>
</dbReference>
<dbReference type="Proteomes" id="UP000030063">
    <property type="component" value="Unassembled WGS sequence"/>
</dbReference>
<comment type="caution">
    <text evidence="2">The sequence shown here is derived from an EMBL/GenBank/DDBJ whole genome shotgun (WGS) entry which is preliminary data.</text>
</comment>
<dbReference type="PANTHER" id="PTHR43606:SF2">
    <property type="entry name" value="ALKALINE PHOSPHATASE FAMILY PROTEIN (AFU_ORTHOLOGUE AFUA_5G03860)"/>
    <property type="match status" value="1"/>
</dbReference>
<accession>A0A0A1YR02</accession>
<dbReference type="InterPro" id="IPR038607">
    <property type="entry name" value="PhoD-like_sf"/>
</dbReference>
<dbReference type="Gene3D" id="3.60.21.70">
    <property type="entry name" value="PhoD-like phosphatase"/>
    <property type="match status" value="1"/>
</dbReference>
<dbReference type="SUPFAM" id="SSF56300">
    <property type="entry name" value="Metallo-dependent phosphatases"/>
    <property type="match status" value="1"/>
</dbReference>
<dbReference type="EMBL" id="AWSQ01000001">
    <property type="protein sequence ID" value="KFX71663.1"/>
    <property type="molecule type" value="Genomic_DNA"/>
</dbReference>
<dbReference type="OrthoDB" id="9795624at2"/>
<name>A0A0A1YR02_9PSED</name>
<proteinExistence type="predicted"/>
<dbReference type="Pfam" id="PF09423">
    <property type="entry name" value="PhoD"/>
    <property type="match status" value="1"/>
</dbReference>
<protein>
    <submittedName>
        <fullName evidence="2">Phosphodiesterase</fullName>
    </submittedName>
</protein>
<sequence>MPRLILGHTTESSIKIWVRASLRWPVAFIALFEDSGLVKLGSISIETQAAEFHTAVHEWTGLKANTDYRVKVYFGKTRKDRPEALIRDAYSEGRFTTFPASDQASDFTFILGSCNLHSLGIIERPDQAWSSISQIAKAAKARFMIHAGDQIYADIPFKPSSSLEHYRDKYLDAWDDCVPARKVLTELPHYMVMDDHEITNNFDNCRAELDRTLPLIALKVYWEFQHSHNPSAAANLHRYHYVFNFGDVQFFATDTRSKRDSSRGQMIDEVQMTALLAWMSKYKDHSKFVISSVPFVGEVLNPDRDKWCDPIYDAQRLKILNHVLDKDINHLTFLTGDMHTSYHATMEVTDTTKPYKAPRIIHELMSSPINQFTPSLPAKSHYATTASRQIEHISYSAQIHDKSYYGSHSNVMAISVSADKTIGYEIFRTTTNRIKPAIKGEF</sequence>
<evidence type="ECO:0000259" key="1">
    <source>
        <dbReference type="Pfam" id="PF09423"/>
    </source>
</evidence>
<reference evidence="2 3" key="1">
    <citation type="journal article" date="2014" name="Genome Announc.">
        <title>Draft Genome Sequence of Petroleum Oil-Degrading Marine Bacterium Pseudomonas taeanensis Strain MS-3, Isolated from a Crude Oil-Contaminated Seashore.</title>
        <authorList>
            <person name="Lee S.Y."/>
            <person name="Kim S.H."/>
            <person name="Lee D.G."/>
            <person name="Shin S."/>
            <person name="Yun S.H."/>
            <person name="Choi C.W."/>
            <person name="Chung Y.H."/>
            <person name="Choi J.S."/>
            <person name="Kahng H.Y."/>
            <person name="Kim S.I."/>
        </authorList>
    </citation>
    <scope>NUCLEOTIDE SEQUENCE [LARGE SCALE GENOMIC DNA]</scope>
    <source>
        <strain evidence="2 3">MS-3</strain>
    </source>
</reference>
<evidence type="ECO:0000313" key="3">
    <source>
        <dbReference type="Proteomes" id="UP000030063"/>
    </source>
</evidence>
<dbReference type="RefSeq" id="WP_025164507.1">
    <property type="nucleotide sequence ID" value="NZ_AWSQ01000001.1"/>
</dbReference>
<feature type="domain" description="PhoD-like phosphatase metallophosphatase" evidence="1">
    <location>
        <begin position="131"/>
        <end position="408"/>
    </location>
</feature>
<keyword evidence="3" id="KW-1185">Reference proteome</keyword>
<gene>
    <name evidence="2" type="ORF">TMS3_0106990</name>
</gene>
<dbReference type="STRING" id="1395571.TMS3_0106990"/>
<dbReference type="AlphaFoldDB" id="A0A0A1YR02"/>
<dbReference type="PANTHER" id="PTHR43606">
    <property type="entry name" value="PHOSPHATASE, PUTATIVE (AFU_ORTHOLOGUE AFUA_6G08710)-RELATED"/>
    <property type="match status" value="1"/>
</dbReference>
<evidence type="ECO:0000313" key="2">
    <source>
        <dbReference type="EMBL" id="KFX71663.1"/>
    </source>
</evidence>